<evidence type="ECO:0000313" key="2">
    <source>
        <dbReference type="Proteomes" id="UP001066276"/>
    </source>
</evidence>
<evidence type="ECO:0000313" key="1">
    <source>
        <dbReference type="EMBL" id="KAJ1116433.1"/>
    </source>
</evidence>
<sequence>MRLPPLRPPPKRCTEIRRERSVLQKRLPALGSTVPLLAVSTPSPGYPGALRLSLLSGSSLPLAVTDVKWFPPGSSGCPDARQYRGKFVALKILQARSVDLTLGMRGFSAQGQRRVLSSVPKFPKYCRCT</sequence>
<proteinExistence type="predicted"/>
<accession>A0AAV7NPX2</accession>
<comment type="caution">
    <text evidence="1">The sequence shown here is derived from an EMBL/GenBank/DDBJ whole genome shotgun (WGS) entry which is preliminary data.</text>
</comment>
<organism evidence="1 2">
    <name type="scientific">Pleurodeles waltl</name>
    <name type="common">Iberian ribbed newt</name>
    <dbReference type="NCBI Taxonomy" id="8319"/>
    <lineage>
        <taxon>Eukaryota</taxon>
        <taxon>Metazoa</taxon>
        <taxon>Chordata</taxon>
        <taxon>Craniata</taxon>
        <taxon>Vertebrata</taxon>
        <taxon>Euteleostomi</taxon>
        <taxon>Amphibia</taxon>
        <taxon>Batrachia</taxon>
        <taxon>Caudata</taxon>
        <taxon>Salamandroidea</taxon>
        <taxon>Salamandridae</taxon>
        <taxon>Pleurodelinae</taxon>
        <taxon>Pleurodeles</taxon>
    </lineage>
</organism>
<reference evidence="1" key="1">
    <citation type="journal article" date="2022" name="bioRxiv">
        <title>Sequencing and chromosome-scale assembly of the giantPleurodeles waltlgenome.</title>
        <authorList>
            <person name="Brown T."/>
            <person name="Elewa A."/>
            <person name="Iarovenko S."/>
            <person name="Subramanian E."/>
            <person name="Araus A.J."/>
            <person name="Petzold A."/>
            <person name="Susuki M."/>
            <person name="Suzuki K.-i.T."/>
            <person name="Hayashi T."/>
            <person name="Toyoda A."/>
            <person name="Oliveira C."/>
            <person name="Osipova E."/>
            <person name="Leigh N.D."/>
            <person name="Simon A."/>
            <person name="Yun M.H."/>
        </authorList>
    </citation>
    <scope>NUCLEOTIDE SEQUENCE</scope>
    <source>
        <strain evidence="1">20211129_DDA</strain>
        <tissue evidence="1">Liver</tissue>
    </source>
</reference>
<dbReference type="EMBL" id="JANPWB010000012">
    <property type="protein sequence ID" value="KAJ1116433.1"/>
    <property type="molecule type" value="Genomic_DNA"/>
</dbReference>
<dbReference type="AlphaFoldDB" id="A0AAV7NPX2"/>
<protein>
    <submittedName>
        <fullName evidence="1">Uncharacterized protein</fullName>
    </submittedName>
</protein>
<dbReference type="Proteomes" id="UP001066276">
    <property type="component" value="Chromosome 8"/>
</dbReference>
<name>A0AAV7NPX2_PLEWA</name>
<gene>
    <name evidence="1" type="ORF">NDU88_004644</name>
</gene>
<keyword evidence="2" id="KW-1185">Reference proteome</keyword>